<comment type="caution">
    <text evidence="1">The sequence shown here is derived from an EMBL/GenBank/DDBJ whole genome shotgun (WGS) entry which is preliminary data.</text>
</comment>
<keyword evidence="2" id="KW-1185">Reference proteome</keyword>
<dbReference type="EMBL" id="QUNO01000015">
    <property type="protein sequence ID" value="REH37152.1"/>
    <property type="molecule type" value="Genomic_DNA"/>
</dbReference>
<dbReference type="AlphaFoldDB" id="A0A3E0H222"/>
<reference evidence="1 2" key="1">
    <citation type="submission" date="2018-08" db="EMBL/GenBank/DDBJ databases">
        <title>Genomic Encyclopedia of Archaeal and Bacterial Type Strains, Phase II (KMG-II): from individual species to whole genera.</title>
        <authorList>
            <person name="Goeker M."/>
        </authorList>
    </citation>
    <scope>NUCLEOTIDE SEQUENCE [LARGE SCALE GENOMIC DNA]</scope>
    <source>
        <strain evidence="1 2">DSM 45791</strain>
    </source>
</reference>
<dbReference type="OrthoDB" id="3693616at2"/>
<sequence>MASHDVARAVAGLDESVQALPATMISALNGWRLVNPEHDPSDPTSQETYSFPEWLVRSTVRAGRAEAMATAALEAVKALAAVQPGLDPERVLELIERRVDAAIS</sequence>
<evidence type="ECO:0000313" key="2">
    <source>
        <dbReference type="Proteomes" id="UP000256269"/>
    </source>
</evidence>
<evidence type="ECO:0000313" key="1">
    <source>
        <dbReference type="EMBL" id="REH37152.1"/>
    </source>
</evidence>
<proteinExistence type="predicted"/>
<accession>A0A3E0H222</accession>
<name>A0A3E0H222_9PSEU</name>
<organism evidence="1 2">
    <name type="scientific">Kutzneria buriramensis</name>
    <dbReference type="NCBI Taxonomy" id="1045776"/>
    <lineage>
        <taxon>Bacteria</taxon>
        <taxon>Bacillati</taxon>
        <taxon>Actinomycetota</taxon>
        <taxon>Actinomycetes</taxon>
        <taxon>Pseudonocardiales</taxon>
        <taxon>Pseudonocardiaceae</taxon>
        <taxon>Kutzneria</taxon>
    </lineage>
</organism>
<dbReference type="Proteomes" id="UP000256269">
    <property type="component" value="Unassembled WGS sequence"/>
</dbReference>
<protein>
    <submittedName>
        <fullName evidence="1">Uncharacterized protein</fullName>
    </submittedName>
</protein>
<gene>
    <name evidence="1" type="ORF">BCF44_115156</name>
</gene>
<dbReference type="RefSeq" id="WP_147328780.1">
    <property type="nucleotide sequence ID" value="NZ_CP144375.1"/>
</dbReference>